<protein>
    <submittedName>
        <fullName evidence="2">CGNR zinc finger domain-containing protein</fullName>
    </submittedName>
</protein>
<name>A0ABW3MJ50_9PSEU</name>
<dbReference type="InterPro" id="IPR023286">
    <property type="entry name" value="ABATE_dom_sf"/>
</dbReference>
<feature type="domain" description="Zinc finger CGNR" evidence="1">
    <location>
        <begin position="136"/>
        <end position="177"/>
    </location>
</feature>
<gene>
    <name evidence="2" type="ORF">ACFQ1S_33590</name>
</gene>
<dbReference type="PANTHER" id="PTHR35525">
    <property type="entry name" value="BLL6575 PROTEIN"/>
    <property type="match status" value="1"/>
</dbReference>
<organism evidence="2 3">
    <name type="scientific">Kibdelosporangium lantanae</name>
    <dbReference type="NCBI Taxonomy" id="1497396"/>
    <lineage>
        <taxon>Bacteria</taxon>
        <taxon>Bacillati</taxon>
        <taxon>Actinomycetota</taxon>
        <taxon>Actinomycetes</taxon>
        <taxon>Pseudonocardiales</taxon>
        <taxon>Pseudonocardiaceae</taxon>
        <taxon>Kibdelosporangium</taxon>
    </lineage>
</organism>
<accession>A0ABW3MJ50</accession>
<dbReference type="SUPFAM" id="SSF160904">
    <property type="entry name" value="Jann2411-like"/>
    <property type="match status" value="1"/>
</dbReference>
<feature type="non-terminal residue" evidence="2">
    <location>
        <position position="1"/>
    </location>
</feature>
<evidence type="ECO:0000313" key="2">
    <source>
        <dbReference type="EMBL" id="MFD1050107.1"/>
    </source>
</evidence>
<dbReference type="PANTHER" id="PTHR35525:SF3">
    <property type="entry name" value="BLL6575 PROTEIN"/>
    <property type="match status" value="1"/>
</dbReference>
<evidence type="ECO:0000259" key="1">
    <source>
        <dbReference type="Pfam" id="PF11706"/>
    </source>
</evidence>
<dbReference type="InterPro" id="IPR021005">
    <property type="entry name" value="Znf_CGNR"/>
</dbReference>
<dbReference type="Proteomes" id="UP001597045">
    <property type="component" value="Unassembled WGS sequence"/>
</dbReference>
<dbReference type="Gene3D" id="1.10.3300.10">
    <property type="entry name" value="Jann2411-like domain"/>
    <property type="match status" value="1"/>
</dbReference>
<keyword evidence="3" id="KW-1185">Reference proteome</keyword>
<dbReference type="Pfam" id="PF11706">
    <property type="entry name" value="zf-CGNR"/>
    <property type="match status" value="1"/>
</dbReference>
<dbReference type="Pfam" id="PF07336">
    <property type="entry name" value="ABATE"/>
    <property type="match status" value="1"/>
</dbReference>
<dbReference type="EMBL" id="JBHTIS010002612">
    <property type="protein sequence ID" value="MFD1050107.1"/>
    <property type="molecule type" value="Genomic_DNA"/>
</dbReference>
<dbReference type="InterPro" id="IPR010852">
    <property type="entry name" value="ABATE"/>
</dbReference>
<comment type="caution">
    <text evidence="2">The sequence shown here is derived from an EMBL/GenBank/DDBJ whole genome shotgun (WGS) entry which is preliminary data.</text>
</comment>
<sequence>TGNMTTMTEFRWFGGRLALDFVATLGKRDTAVVERIPTAGDLARWFHEAGLGDVRVSTEDLADAVELREALYGLFTNTSADLVTVNHWTERPVPGGRIERVEGQLRRVQSRLTAADLLSLLARDAVDLLTGPGAERVRMCAGDDCTLLFVDESRAGNRRWCSMEACGARSKMARYRAPRA</sequence>
<reference evidence="3" key="1">
    <citation type="journal article" date="2019" name="Int. J. Syst. Evol. Microbiol.">
        <title>The Global Catalogue of Microorganisms (GCM) 10K type strain sequencing project: providing services to taxonomists for standard genome sequencing and annotation.</title>
        <authorList>
            <consortium name="The Broad Institute Genomics Platform"/>
            <consortium name="The Broad Institute Genome Sequencing Center for Infectious Disease"/>
            <person name="Wu L."/>
            <person name="Ma J."/>
        </authorList>
    </citation>
    <scope>NUCLEOTIDE SEQUENCE [LARGE SCALE GENOMIC DNA]</scope>
    <source>
        <strain evidence="3">JCM 31486</strain>
    </source>
</reference>
<proteinExistence type="predicted"/>
<evidence type="ECO:0000313" key="3">
    <source>
        <dbReference type="Proteomes" id="UP001597045"/>
    </source>
</evidence>